<evidence type="ECO:0000313" key="1">
    <source>
        <dbReference type="EMBL" id="MFD0930131.1"/>
    </source>
</evidence>
<name>A0ABW3GN04_9PROT</name>
<dbReference type="EMBL" id="JBHTJW010000002">
    <property type="protein sequence ID" value="MFD0930131.1"/>
    <property type="molecule type" value="Genomic_DNA"/>
</dbReference>
<accession>A0ABW3GN04</accession>
<organism evidence="1 2">
    <name type="scientific">Methylophilus glucosoxydans</name>
    <dbReference type="NCBI Taxonomy" id="752553"/>
    <lineage>
        <taxon>Bacteria</taxon>
        <taxon>Pseudomonadati</taxon>
        <taxon>Pseudomonadota</taxon>
        <taxon>Betaproteobacteria</taxon>
        <taxon>Nitrosomonadales</taxon>
        <taxon>Methylophilaceae</taxon>
        <taxon>Methylophilus</taxon>
    </lineage>
</organism>
<reference evidence="2" key="1">
    <citation type="journal article" date="2019" name="Int. J. Syst. Evol. Microbiol.">
        <title>The Global Catalogue of Microorganisms (GCM) 10K type strain sequencing project: providing services to taxonomists for standard genome sequencing and annotation.</title>
        <authorList>
            <consortium name="The Broad Institute Genomics Platform"/>
            <consortium name="The Broad Institute Genome Sequencing Center for Infectious Disease"/>
            <person name="Wu L."/>
            <person name="Ma J."/>
        </authorList>
    </citation>
    <scope>NUCLEOTIDE SEQUENCE [LARGE SCALE GENOMIC DNA]</scope>
    <source>
        <strain evidence="2">CCUG 59685</strain>
    </source>
</reference>
<evidence type="ECO:0008006" key="3">
    <source>
        <dbReference type="Google" id="ProtNLM"/>
    </source>
</evidence>
<comment type="caution">
    <text evidence="1">The sequence shown here is derived from an EMBL/GenBank/DDBJ whole genome shotgun (WGS) entry which is preliminary data.</text>
</comment>
<protein>
    <recommendedName>
        <fullName evidence="3">Activator of Hsp90 ATPase-like protein</fullName>
    </recommendedName>
</protein>
<gene>
    <name evidence="1" type="ORF">ACFQ1T_10120</name>
</gene>
<keyword evidence="2" id="KW-1185">Reference proteome</keyword>
<dbReference type="Pfam" id="PF24716">
    <property type="entry name" value="WapI"/>
    <property type="match status" value="1"/>
</dbReference>
<dbReference type="InterPro" id="IPR056510">
    <property type="entry name" value="WapI"/>
</dbReference>
<sequence>MKITGHAFECEIDLSLPDSEEWMDTNVKVKTQQFQGAFTCTVQKSEWLLLIKTLKKLDASVGKSTELKWSNMEENIYFEFKLSTLGSLETEYKFSSENFSDGPVLSGYFTADQSYIGVWENSARQEVENAL</sequence>
<dbReference type="Proteomes" id="UP001597106">
    <property type="component" value="Unassembled WGS sequence"/>
</dbReference>
<evidence type="ECO:0000313" key="2">
    <source>
        <dbReference type="Proteomes" id="UP001597106"/>
    </source>
</evidence>
<proteinExistence type="predicted"/>
<dbReference type="RefSeq" id="WP_379076191.1">
    <property type="nucleotide sequence ID" value="NZ_JBHTJW010000002.1"/>
</dbReference>